<evidence type="ECO:0000256" key="1">
    <source>
        <dbReference type="SAM" id="Phobius"/>
    </source>
</evidence>
<organism evidence="2 3">
    <name type="scientific">Herbaspirillum huttiense</name>
    <dbReference type="NCBI Taxonomy" id="863372"/>
    <lineage>
        <taxon>Bacteria</taxon>
        <taxon>Pseudomonadati</taxon>
        <taxon>Pseudomonadota</taxon>
        <taxon>Betaproteobacteria</taxon>
        <taxon>Burkholderiales</taxon>
        <taxon>Oxalobacteraceae</taxon>
        <taxon>Herbaspirillum</taxon>
    </lineage>
</organism>
<evidence type="ECO:0000313" key="2">
    <source>
        <dbReference type="EMBL" id="MDR9836969.1"/>
    </source>
</evidence>
<protein>
    <submittedName>
        <fullName evidence="2">Uncharacterized protein</fullName>
    </submittedName>
</protein>
<sequence>MSIEAMVICGLAVLLVIAWGINLFLKMKLRAQSRDRQSYVDGQDIEHG</sequence>
<dbReference type="EMBL" id="JAVLSM010000007">
    <property type="protein sequence ID" value="MDR9836969.1"/>
    <property type="molecule type" value="Genomic_DNA"/>
</dbReference>
<feature type="transmembrane region" description="Helical" evidence="1">
    <location>
        <begin position="6"/>
        <end position="25"/>
    </location>
</feature>
<gene>
    <name evidence="2" type="ORF">RI046_14780</name>
</gene>
<evidence type="ECO:0000313" key="3">
    <source>
        <dbReference type="Proteomes" id="UP001246152"/>
    </source>
</evidence>
<keyword evidence="1" id="KW-0812">Transmembrane</keyword>
<reference evidence="2" key="1">
    <citation type="submission" date="2023-04" db="EMBL/GenBank/DDBJ databases">
        <title>Description of first Herbaspirillum huttiense subsp. nephrolepsisexaltata and Herbaspirillum huttiense subsp. lycopersicon.</title>
        <authorList>
            <person name="Poudel M."/>
            <person name="Sharma A."/>
            <person name="Goss E."/>
            <person name="Tapia J.H."/>
            <person name="Harmon C.M."/>
            <person name="Jones J.B."/>
        </authorList>
    </citation>
    <scope>NUCLEOTIDE SEQUENCE</scope>
    <source>
        <strain evidence="2">G21-1742</strain>
    </source>
</reference>
<proteinExistence type="predicted"/>
<name>A0AAJ2H9G8_9BURK</name>
<accession>A0AAJ2H9G8</accession>
<comment type="caution">
    <text evidence="2">The sequence shown here is derived from an EMBL/GenBank/DDBJ whole genome shotgun (WGS) entry which is preliminary data.</text>
</comment>
<keyword evidence="1" id="KW-1133">Transmembrane helix</keyword>
<dbReference type="AlphaFoldDB" id="A0AAJ2H9G8"/>
<dbReference type="Proteomes" id="UP001246152">
    <property type="component" value="Unassembled WGS sequence"/>
</dbReference>
<keyword evidence="1" id="KW-0472">Membrane</keyword>